<proteinExistence type="predicted"/>
<reference evidence="2 3" key="1">
    <citation type="submission" date="2024-11" db="EMBL/GenBank/DDBJ databases">
        <title>A near-complete genome assembly of Cinchona calisaya.</title>
        <authorList>
            <person name="Lian D.C."/>
            <person name="Zhao X.W."/>
            <person name="Wei L."/>
        </authorList>
    </citation>
    <scope>NUCLEOTIDE SEQUENCE [LARGE SCALE GENOMIC DNA]</scope>
    <source>
        <tissue evidence="2">Nenye</tissue>
    </source>
</reference>
<evidence type="ECO:0000313" key="3">
    <source>
        <dbReference type="Proteomes" id="UP001630127"/>
    </source>
</evidence>
<evidence type="ECO:0000313" key="1">
    <source>
        <dbReference type="EMBL" id="KAL3519851.1"/>
    </source>
</evidence>
<dbReference type="Proteomes" id="UP001630127">
    <property type="component" value="Unassembled WGS sequence"/>
</dbReference>
<gene>
    <name evidence="1" type="ORF">ACH5RR_018000</name>
    <name evidence="2" type="ORF">ACH5RR_018018</name>
</gene>
<organism evidence="2 3">
    <name type="scientific">Cinchona calisaya</name>
    <dbReference type="NCBI Taxonomy" id="153742"/>
    <lineage>
        <taxon>Eukaryota</taxon>
        <taxon>Viridiplantae</taxon>
        <taxon>Streptophyta</taxon>
        <taxon>Embryophyta</taxon>
        <taxon>Tracheophyta</taxon>
        <taxon>Spermatophyta</taxon>
        <taxon>Magnoliopsida</taxon>
        <taxon>eudicotyledons</taxon>
        <taxon>Gunneridae</taxon>
        <taxon>Pentapetalae</taxon>
        <taxon>asterids</taxon>
        <taxon>lamiids</taxon>
        <taxon>Gentianales</taxon>
        <taxon>Rubiaceae</taxon>
        <taxon>Cinchonoideae</taxon>
        <taxon>Cinchoneae</taxon>
        <taxon>Cinchona</taxon>
    </lineage>
</organism>
<name>A0ABD2ZK83_9GENT</name>
<keyword evidence="3" id="KW-1185">Reference proteome</keyword>
<comment type="caution">
    <text evidence="2">The sequence shown here is derived from an EMBL/GenBank/DDBJ whole genome shotgun (WGS) entry which is preliminary data.</text>
</comment>
<dbReference type="AlphaFoldDB" id="A0ABD2ZK83"/>
<accession>A0ABD2ZK83</accession>
<evidence type="ECO:0000313" key="2">
    <source>
        <dbReference type="EMBL" id="KAL3519869.1"/>
    </source>
</evidence>
<dbReference type="EMBL" id="JBJUIK010000008">
    <property type="protein sequence ID" value="KAL3519869.1"/>
    <property type="molecule type" value="Genomic_DNA"/>
</dbReference>
<dbReference type="EMBL" id="JBJUIK010000008">
    <property type="protein sequence ID" value="KAL3519851.1"/>
    <property type="molecule type" value="Genomic_DNA"/>
</dbReference>
<sequence>MASRGQQPNKLTAVVAIEKEEAVELMPELRKLVFVKRARNGRLFQQKYTTAVEIVQKVVDDVFCTAGSWEWIPKSRGNWDFALE</sequence>
<protein>
    <submittedName>
        <fullName evidence="2">Uncharacterized protein</fullName>
    </submittedName>
</protein>